<feature type="compositionally biased region" description="Basic and acidic residues" evidence="1">
    <location>
        <begin position="376"/>
        <end position="392"/>
    </location>
</feature>
<accession>A0AAD8X2P5</accession>
<gene>
    <name evidence="3" type="ORF">QYE76_008784</name>
</gene>
<feature type="region of interest" description="Disordered" evidence="1">
    <location>
        <begin position="1"/>
        <end position="29"/>
    </location>
</feature>
<evidence type="ECO:0000256" key="1">
    <source>
        <dbReference type="SAM" id="MobiDB-lite"/>
    </source>
</evidence>
<protein>
    <recommendedName>
        <fullName evidence="2">Retrotransposon gag domain-containing protein</fullName>
    </recommendedName>
</protein>
<dbReference type="InterPro" id="IPR005162">
    <property type="entry name" value="Retrotrans_gag_dom"/>
</dbReference>
<reference evidence="3" key="1">
    <citation type="submission" date="2023-07" db="EMBL/GenBank/DDBJ databases">
        <title>A chromosome-level genome assembly of Lolium multiflorum.</title>
        <authorList>
            <person name="Chen Y."/>
            <person name="Copetti D."/>
            <person name="Kolliker R."/>
            <person name="Studer B."/>
        </authorList>
    </citation>
    <scope>NUCLEOTIDE SEQUENCE</scope>
    <source>
        <strain evidence="3">02402/16</strain>
        <tissue evidence="3">Leaf</tissue>
    </source>
</reference>
<dbReference type="AlphaFoldDB" id="A0AAD8X2P5"/>
<dbReference type="EMBL" id="JAUUTY010000001">
    <property type="protein sequence ID" value="KAK1692087.1"/>
    <property type="molecule type" value="Genomic_DNA"/>
</dbReference>
<dbReference type="Pfam" id="PF03732">
    <property type="entry name" value="Retrotrans_gag"/>
    <property type="match status" value="1"/>
</dbReference>
<name>A0AAD8X2P5_LOLMU</name>
<organism evidence="3 4">
    <name type="scientific">Lolium multiflorum</name>
    <name type="common">Italian ryegrass</name>
    <name type="synonym">Lolium perenne subsp. multiflorum</name>
    <dbReference type="NCBI Taxonomy" id="4521"/>
    <lineage>
        <taxon>Eukaryota</taxon>
        <taxon>Viridiplantae</taxon>
        <taxon>Streptophyta</taxon>
        <taxon>Embryophyta</taxon>
        <taxon>Tracheophyta</taxon>
        <taxon>Spermatophyta</taxon>
        <taxon>Magnoliopsida</taxon>
        <taxon>Liliopsida</taxon>
        <taxon>Poales</taxon>
        <taxon>Poaceae</taxon>
        <taxon>BOP clade</taxon>
        <taxon>Pooideae</taxon>
        <taxon>Poodae</taxon>
        <taxon>Poeae</taxon>
        <taxon>Poeae Chloroplast Group 2 (Poeae type)</taxon>
        <taxon>Loliodinae</taxon>
        <taxon>Loliinae</taxon>
        <taxon>Lolium</taxon>
    </lineage>
</organism>
<evidence type="ECO:0000313" key="3">
    <source>
        <dbReference type="EMBL" id="KAK1692087.1"/>
    </source>
</evidence>
<feature type="region of interest" description="Disordered" evidence="1">
    <location>
        <begin position="376"/>
        <end position="405"/>
    </location>
</feature>
<sequence>MARQCSRGPNSCKSRVGADVTPANQTRTSTTVAAPEVTARVLQAAPAPAIMANTFPKRTLRKVEGWLGDYDGPITALLCGMLKELHCDPRIPVIKYTYYDGEILAKCRVSVQLPEKLLMSRIMPYGEAKTITTAYHMGLFKAILEIRQHKSVELLCSEFSHIPHAEEDEDPTLNHLVLAHRSPEAAAQHMDSCKSLLTTMYLLHMKMRGEIDHMLAEFTDPDKVQTRMRDLRAQPQHTTPFFNPDSDVDLSDQWSKRNPLTRDPLTPNFVPHYPHVSASYDTGYGGDHSWNINCSESPIENSMGWRFGEPFGDEEEPIPCDTGDESDAVNQNVNQSYGQKEKDTNSISLDLEMGLPKTSQYVVGLGEMALVETEEARREREAREKEEADAAARAENAPPPPHPMLHPDFQQYMRSMEEDRRRYQESQSKNMHDFFTHVINDRGNEGKGVTLSDFQNARPLPFTSAPEPMDAEDWLMDTERKLKTVGCNDEEKIRYTTYLLSGPAASWWENLVAVHPPDKVFTWEEFKKKFRDAHVPDSVVELKKREFEELRQNTAPIMQYVRDFNRLSRYAPEDVDTEEKRKKRFMKGMNPYMKMQLRLARTAEFQELIDSAITFEDDYRQVRRTGGRGLV</sequence>
<keyword evidence="4" id="KW-1185">Reference proteome</keyword>
<dbReference type="PANTHER" id="PTHR33223">
    <property type="entry name" value="CCHC-TYPE DOMAIN-CONTAINING PROTEIN"/>
    <property type="match status" value="1"/>
</dbReference>
<dbReference type="PANTHER" id="PTHR33223:SF6">
    <property type="entry name" value="CCHC-TYPE DOMAIN-CONTAINING PROTEIN"/>
    <property type="match status" value="1"/>
</dbReference>
<proteinExistence type="predicted"/>
<dbReference type="Proteomes" id="UP001231189">
    <property type="component" value="Unassembled WGS sequence"/>
</dbReference>
<feature type="domain" description="Retrotransposon gag" evidence="2">
    <location>
        <begin position="496"/>
        <end position="591"/>
    </location>
</feature>
<evidence type="ECO:0000313" key="4">
    <source>
        <dbReference type="Proteomes" id="UP001231189"/>
    </source>
</evidence>
<evidence type="ECO:0000259" key="2">
    <source>
        <dbReference type="Pfam" id="PF03732"/>
    </source>
</evidence>
<comment type="caution">
    <text evidence="3">The sequence shown here is derived from an EMBL/GenBank/DDBJ whole genome shotgun (WGS) entry which is preliminary data.</text>
</comment>